<organism evidence="3 4">
    <name type="scientific">Erysiphe neolycopersici</name>
    <dbReference type="NCBI Taxonomy" id="212602"/>
    <lineage>
        <taxon>Eukaryota</taxon>
        <taxon>Fungi</taxon>
        <taxon>Dikarya</taxon>
        <taxon>Ascomycota</taxon>
        <taxon>Pezizomycotina</taxon>
        <taxon>Leotiomycetes</taxon>
        <taxon>Erysiphales</taxon>
        <taxon>Erysiphaceae</taxon>
        <taxon>Erysiphe</taxon>
    </lineage>
</organism>
<proteinExistence type="predicted"/>
<accession>A0A420HS24</accession>
<dbReference type="EMBL" id="MCFK01005313">
    <property type="protein sequence ID" value="RKF60226.1"/>
    <property type="molecule type" value="Genomic_DNA"/>
</dbReference>
<evidence type="ECO:0000313" key="3">
    <source>
        <dbReference type="EMBL" id="RKF60226.1"/>
    </source>
</evidence>
<comment type="caution">
    <text evidence="3">The sequence shown here is derived from an EMBL/GenBank/DDBJ whole genome shotgun (WGS) entry which is preliminary data.</text>
</comment>
<reference evidence="3 4" key="1">
    <citation type="journal article" date="2018" name="BMC Genomics">
        <title>Comparative genome analyses reveal sequence features reflecting distinct modes of host-adaptation between dicot and monocot powdery mildew.</title>
        <authorList>
            <person name="Wu Y."/>
            <person name="Ma X."/>
            <person name="Pan Z."/>
            <person name="Kale S.D."/>
            <person name="Song Y."/>
            <person name="King H."/>
            <person name="Zhang Q."/>
            <person name="Presley C."/>
            <person name="Deng X."/>
            <person name="Wei C.I."/>
            <person name="Xiao S."/>
        </authorList>
    </citation>
    <scope>NUCLEOTIDE SEQUENCE [LARGE SCALE GENOMIC DNA]</scope>
    <source>
        <strain evidence="3">UMSG2</strain>
    </source>
</reference>
<protein>
    <submittedName>
        <fullName evidence="3">Uncharacterized protein</fullName>
    </submittedName>
</protein>
<feature type="region of interest" description="Disordered" evidence="1">
    <location>
        <begin position="50"/>
        <end position="85"/>
    </location>
</feature>
<keyword evidence="2" id="KW-0732">Signal</keyword>
<feature type="chain" id="PRO_5019450601" evidence="2">
    <location>
        <begin position="19"/>
        <end position="104"/>
    </location>
</feature>
<sequence length="104" mass="10306">MQFNILALFAFIISAVIATETVTVTVCAPSATYQPSQGYSSPTAPAYVPIGTAPQAPNPPSAPTGGYVPPPPAQSPVPFTGSASSNGISSIAALIVAGVIAMAM</sequence>
<keyword evidence="4" id="KW-1185">Reference proteome</keyword>
<feature type="compositionally biased region" description="Pro residues" evidence="1">
    <location>
        <begin position="56"/>
        <end position="75"/>
    </location>
</feature>
<evidence type="ECO:0000256" key="2">
    <source>
        <dbReference type="SAM" id="SignalP"/>
    </source>
</evidence>
<feature type="compositionally biased region" description="Low complexity" evidence="1">
    <location>
        <begin position="76"/>
        <end position="85"/>
    </location>
</feature>
<name>A0A420HS24_9PEZI</name>
<dbReference type="Proteomes" id="UP000286134">
    <property type="component" value="Unassembled WGS sequence"/>
</dbReference>
<evidence type="ECO:0000256" key="1">
    <source>
        <dbReference type="SAM" id="MobiDB-lite"/>
    </source>
</evidence>
<evidence type="ECO:0000313" key="4">
    <source>
        <dbReference type="Proteomes" id="UP000286134"/>
    </source>
</evidence>
<feature type="signal peptide" evidence="2">
    <location>
        <begin position="1"/>
        <end position="18"/>
    </location>
</feature>
<gene>
    <name evidence="3" type="ORF">OnM2_053003</name>
</gene>
<dbReference type="AlphaFoldDB" id="A0A420HS24"/>